<sequence length="209" mass="23250">GVVVMSGCASISTFQTARTLKPGETQKGVGVTAGNPLISASWGEWGVEKIQVDRSKIFPWPEFWLRKGLSENLDWGIKTWGLLQGGVVDLKYQFLSDELPWQVAGSLGLGVSYRALEIGPEGDGYTFFDIHLPLFISRDFGESSTFYISPKYIHRTVIAGFSGDPDFKCNPQCNAFGAGLEISFHLNRRVSMMLEYDCMYEKGTIVPRF</sequence>
<evidence type="ECO:0000259" key="1">
    <source>
        <dbReference type="Pfam" id="PF19089"/>
    </source>
</evidence>
<comment type="caution">
    <text evidence="2">The sequence shown here is derived from an EMBL/GenBank/DDBJ whole genome shotgun (WGS) entry which is preliminary data.</text>
</comment>
<proteinExistence type="predicted"/>
<reference evidence="2" key="1">
    <citation type="journal article" date="2014" name="Front. Microbiol.">
        <title>High frequency of phylogenetically diverse reductive dehalogenase-homologous genes in deep subseafloor sedimentary metagenomes.</title>
        <authorList>
            <person name="Kawai M."/>
            <person name="Futagami T."/>
            <person name="Toyoda A."/>
            <person name="Takaki Y."/>
            <person name="Nishi S."/>
            <person name="Hori S."/>
            <person name="Arai W."/>
            <person name="Tsubouchi T."/>
            <person name="Morono Y."/>
            <person name="Uchiyama I."/>
            <person name="Ito T."/>
            <person name="Fujiyama A."/>
            <person name="Inagaki F."/>
            <person name="Takami H."/>
        </authorList>
    </citation>
    <scope>NUCLEOTIDE SEQUENCE</scope>
    <source>
        <strain evidence="2">Expedition CK06-06</strain>
    </source>
</reference>
<accession>X1RMG1</accession>
<dbReference type="InterPro" id="IPR045916">
    <property type="entry name" value="DUF5777"/>
</dbReference>
<organism evidence="2">
    <name type="scientific">marine sediment metagenome</name>
    <dbReference type="NCBI Taxonomy" id="412755"/>
    <lineage>
        <taxon>unclassified sequences</taxon>
        <taxon>metagenomes</taxon>
        <taxon>ecological metagenomes</taxon>
    </lineage>
</organism>
<evidence type="ECO:0000313" key="2">
    <source>
        <dbReference type="EMBL" id="GAI81833.1"/>
    </source>
</evidence>
<dbReference type="AlphaFoldDB" id="X1RMG1"/>
<gene>
    <name evidence="2" type="ORF">S12H4_26353</name>
</gene>
<dbReference type="EMBL" id="BARW01014943">
    <property type="protein sequence ID" value="GAI81833.1"/>
    <property type="molecule type" value="Genomic_DNA"/>
</dbReference>
<dbReference type="Pfam" id="PF19089">
    <property type="entry name" value="DUF5777"/>
    <property type="match status" value="1"/>
</dbReference>
<name>X1RMG1_9ZZZZ</name>
<protein>
    <recommendedName>
        <fullName evidence="1">DUF5777 domain-containing protein</fullName>
    </recommendedName>
</protein>
<feature type="domain" description="DUF5777" evidence="1">
    <location>
        <begin position="99"/>
        <end position="200"/>
    </location>
</feature>
<feature type="non-terminal residue" evidence="2">
    <location>
        <position position="1"/>
    </location>
</feature>